<dbReference type="Gene3D" id="3.40.50.1070">
    <property type="match status" value="1"/>
</dbReference>
<keyword evidence="5" id="KW-0294">Fucose metabolism</keyword>
<dbReference type="InterPro" id="IPR004216">
    <property type="entry name" value="Fuc/Ara_isomerase_C"/>
</dbReference>
<evidence type="ECO:0000256" key="2">
    <source>
        <dbReference type="ARBA" id="ARBA00022723"/>
    </source>
</evidence>
<gene>
    <name evidence="10" type="ORF">SAMN02745199_1507</name>
</gene>
<dbReference type="InterPro" id="IPR009015">
    <property type="entry name" value="Fucose_isomerase_N/cen_sf"/>
</dbReference>
<keyword evidence="6" id="KW-0119">Carbohydrate metabolism</keyword>
<keyword evidence="1" id="KW-0963">Cytoplasm</keyword>
<dbReference type="Pfam" id="PF07881">
    <property type="entry name" value="Fucose_iso_N1"/>
    <property type="match status" value="1"/>
</dbReference>
<dbReference type="GO" id="GO:0008736">
    <property type="term" value="F:L-fucose isomerase activity"/>
    <property type="evidence" value="ECO:0007669"/>
    <property type="project" value="InterPro"/>
</dbReference>
<evidence type="ECO:0000256" key="3">
    <source>
        <dbReference type="ARBA" id="ARBA00023211"/>
    </source>
</evidence>
<evidence type="ECO:0000259" key="7">
    <source>
        <dbReference type="Pfam" id="PF02952"/>
    </source>
</evidence>
<keyword evidence="4 10" id="KW-0413">Isomerase</keyword>
<dbReference type="InterPro" id="IPR005763">
    <property type="entry name" value="Fucose_isomerase"/>
</dbReference>
<evidence type="ECO:0000256" key="5">
    <source>
        <dbReference type="ARBA" id="ARBA00023253"/>
    </source>
</evidence>
<dbReference type="GO" id="GO:0042355">
    <property type="term" value="P:L-fucose catabolic process"/>
    <property type="evidence" value="ECO:0007669"/>
    <property type="project" value="TreeGrafter"/>
</dbReference>
<evidence type="ECO:0000256" key="4">
    <source>
        <dbReference type="ARBA" id="ARBA00023235"/>
    </source>
</evidence>
<dbReference type="CDD" id="cd00578">
    <property type="entry name" value="L-fuc_L-ara-isomerases"/>
    <property type="match status" value="1"/>
</dbReference>
<dbReference type="GO" id="GO:0019571">
    <property type="term" value="P:D-arabinose catabolic process"/>
    <property type="evidence" value="ECO:0007669"/>
    <property type="project" value="TreeGrafter"/>
</dbReference>
<accession>A0A1M5TWZ1</accession>
<evidence type="ECO:0000259" key="9">
    <source>
        <dbReference type="Pfam" id="PF07882"/>
    </source>
</evidence>
<keyword evidence="3" id="KW-0464">Manganese</keyword>
<proteinExistence type="predicted"/>
<dbReference type="Gene3D" id="3.40.275.10">
    <property type="entry name" value="L-fucose Isomerase, Chain A, domain 2"/>
    <property type="match status" value="2"/>
</dbReference>
<dbReference type="InterPro" id="IPR012889">
    <property type="entry name" value="Fucose_isomerase_N2"/>
</dbReference>
<dbReference type="GO" id="GO:0005737">
    <property type="term" value="C:cytoplasm"/>
    <property type="evidence" value="ECO:0007669"/>
    <property type="project" value="InterPro"/>
</dbReference>
<dbReference type="SUPFAM" id="SSF53743">
    <property type="entry name" value="FucI/AraA N-terminal and middle domains"/>
    <property type="match status" value="1"/>
</dbReference>
<dbReference type="PANTHER" id="PTHR37840">
    <property type="entry name" value="L-FUCOSE ISOMERASE"/>
    <property type="match status" value="1"/>
</dbReference>
<dbReference type="SUPFAM" id="SSF50443">
    <property type="entry name" value="FucI/AraA C-terminal domain-like"/>
    <property type="match status" value="1"/>
</dbReference>
<evidence type="ECO:0000256" key="1">
    <source>
        <dbReference type="ARBA" id="ARBA00022490"/>
    </source>
</evidence>
<dbReference type="InterPro" id="IPR012888">
    <property type="entry name" value="Fucose_iso_N1"/>
</dbReference>
<evidence type="ECO:0000256" key="6">
    <source>
        <dbReference type="ARBA" id="ARBA00023277"/>
    </source>
</evidence>
<dbReference type="InterPro" id="IPR015888">
    <property type="entry name" value="Fuc_isomerase_C"/>
</dbReference>
<dbReference type="EMBL" id="FQXN01000006">
    <property type="protein sequence ID" value="SHH54903.1"/>
    <property type="molecule type" value="Genomic_DNA"/>
</dbReference>
<dbReference type="RefSeq" id="WP_073073726.1">
    <property type="nucleotide sequence ID" value="NZ_FQXN01000006.1"/>
</dbReference>
<evidence type="ECO:0000313" key="11">
    <source>
        <dbReference type="Proteomes" id="UP000242592"/>
    </source>
</evidence>
<feature type="domain" description="L-fucose isomerase C-terminal" evidence="7">
    <location>
        <begin position="333"/>
        <end position="468"/>
    </location>
</feature>
<organism evidence="10 11">
    <name type="scientific">Thermosipho atlanticus DSM 15807</name>
    <dbReference type="NCBI Taxonomy" id="1123380"/>
    <lineage>
        <taxon>Bacteria</taxon>
        <taxon>Thermotogati</taxon>
        <taxon>Thermotogota</taxon>
        <taxon>Thermotogae</taxon>
        <taxon>Thermotogales</taxon>
        <taxon>Fervidobacteriaceae</taxon>
        <taxon>Thermosipho</taxon>
    </lineage>
</organism>
<evidence type="ECO:0000259" key="8">
    <source>
        <dbReference type="Pfam" id="PF07881"/>
    </source>
</evidence>
<evidence type="ECO:0000313" key="10">
    <source>
        <dbReference type="EMBL" id="SHH54903.1"/>
    </source>
</evidence>
<feature type="domain" description="L-fucose isomerase N-terminal-1" evidence="8">
    <location>
        <begin position="4"/>
        <end position="158"/>
    </location>
</feature>
<keyword evidence="11" id="KW-1185">Reference proteome</keyword>
<dbReference type="PANTHER" id="PTHR37840:SF1">
    <property type="entry name" value="L-FUCOSE ISOMERASE"/>
    <property type="match status" value="1"/>
</dbReference>
<dbReference type="InterPro" id="IPR038392">
    <property type="entry name" value="Fucose_isomerase_dom2_sf"/>
</dbReference>
<reference evidence="11" key="1">
    <citation type="submission" date="2016-11" db="EMBL/GenBank/DDBJ databases">
        <authorList>
            <person name="Varghese N."/>
            <person name="Submissions S."/>
        </authorList>
    </citation>
    <scope>NUCLEOTIDE SEQUENCE [LARGE SCALE GENOMIC DNA]</scope>
    <source>
        <strain evidence="11">DSM 15807</strain>
    </source>
</reference>
<dbReference type="Pfam" id="PF02952">
    <property type="entry name" value="Fucose_iso_C"/>
    <property type="match status" value="1"/>
</dbReference>
<dbReference type="InterPro" id="IPR038393">
    <property type="entry name" value="Fuc_iso_dom3_sf"/>
</dbReference>
<feature type="domain" description="L-fucose isomerase N-terminal-2" evidence="9">
    <location>
        <begin position="256"/>
        <end position="307"/>
    </location>
</feature>
<dbReference type="GO" id="GO:0008790">
    <property type="term" value="F:arabinose isomerase activity"/>
    <property type="evidence" value="ECO:0007669"/>
    <property type="project" value="TreeGrafter"/>
</dbReference>
<protein>
    <submittedName>
        <fullName evidence="10">L-fucose isomerase</fullName>
    </submittedName>
</protein>
<name>A0A1M5TWZ1_9BACT</name>
<keyword evidence="2" id="KW-0479">Metal-binding</keyword>
<dbReference type="Pfam" id="PF07882">
    <property type="entry name" value="Fucose_iso_N2"/>
    <property type="match status" value="1"/>
</dbReference>
<dbReference type="GO" id="GO:0030145">
    <property type="term" value="F:manganese ion binding"/>
    <property type="evidence" value="ECO:0007669"/>
    <property type="project" value="InterPro"/>
</dbReference>
<dbReference type="AlphaFoldDB" id="A0A1M5TWZ1"/>
<dbReference type="Gene3D" id="3.20.14.10">
    <property type="entry name" value="L-fucose/L-arabinose isomerase, C-terminal"/>
    <property type="match status" value="1"/>
</dbReference>
<dbReference type="OrthoDB" id="9760430at2"/>
<dbReference type="InterPro" id="IPR038391">
    <property type="entry name" value="Fucose_iso_dom1_sf"/>
</dbReference>
<dbReference type="Proteomes" id="UP000242592">
    <property type="component" value="Unassembled WGS sequence"/>
</dbReference>
<sequence length="470" mass="53711">MKKKRVGIITFSDGRKFVHEELLNMNKKFEERLIKALEATGEVEVVKASEIVWKPSLAKKAGKELMKAEVEATIFNYSIWCWPHLTVIASLYAPGPYLLYGQINPKYPGMVGLLAAAGALEQIGKYPFRVYGEPENEEVIEKVLKFVRAASAVNRLKGERYGQFGGRPMGMYTAAANGDQWMKEFGIDVEQIDQYELVLRAEKVDKNKVTKAREWLEQYSNVLYDGKQLTPEKFEKQIALYYAARELIDEYELDFVGFKGQPEMTNNYATLDVAEAFLNDPYDWDGPKDPIVAATETDMDGALTMEILKHISGEPVLFADVRHYFENEGLLDLCNSGTHATYFAARSKNPKENLKNVVFYPETFYFPAGGAAVKHFAAPGEMTFARLTRKNGKYHMTIFKGEVVDISEELKEKLSKEVQEEWPHVYVKLHTSKERFLELYPCNHTHGVYGDYMDELIKFCTMKNIDYTVL</sequence>
<dbReference type="STRING" id="1123380.SAMN02745199_1507"/>